<sequence length="99" mass="11162">MKKTFALTLAAFAALSALPAAASADDRIERQVYESADFPAKRAQAIQMLQKKGYQVQDVDADSRRGKPVLEIEAYKNGREYDIILSYPQLEIIRERVDN</sequence>
<feature type="domain" description="PepSY" evidence="2">
    <location>
        <begin position="9"/>
        <end position="95"/>
    </location>
</feature>
<feature type="chain" id="PRO_5016638988" evidence="1">
    <location>
        <begin position="23"/>
        <end position="99"/>
    </location>
</feature>
<evidence type="ECO:0000259" key="2">
    <source>
        <dbReference type="Pfam" id="PF13670"/>
    </source>
</evidence>
<dbReference type="EMBL" id="UGQS01000002">
    <property type="protein sequence ID" value="STZ77323.1"/>
    <property type="molecule type" value="Genomic_DNA"/>
</dbReference>
<reference evidence="3 4" key="1">
    <citation type="submission" date="2018-06" db="EMBL/GenBank/DDBJ databases">
        <authorList>
            <consortium name="Pathogen Informatics"/>
            <person name="Doyle S."/>
        </authorList>
    </citation>
    <scope>NUCLEOTIDE SEQUENCE [LARGE SCALE GENOMIC DNA]</scope>
    <source>
        <strain evidence="3 4">NCTC10295</strain>
    </source>
</reference>
<organism evidence="3 4">
    <name type="scientific">Bergeriella denitrificans</name>
    <name type="common">Neisseria denitrificans</name>
    <dbReference type="NCBI Taxonomy" id="494"/>
    <lineage>
        <taxon>Bacteria</taxon>
        <taxon>Pseudomonadati</taxon>
        <taxon>Pseudomonadota</taxon>
        <taxon>Betaproteobacteria</taxon>
        <taxon>Neisseriales</taxon>
        <taxon>Neisseriaceae</taxon>
        <taxon>Bergeriella</taxon>
    </lineage>
</organism>
<dbReference type="RefSeq" id="WP_066076795.1">
    <property type="nucleotide sequence ID" value="NZ_CP181246.1"/>
</dbReference>
<protein>
    <submittedName>
        <fullName evidence="3">Hypothetical periplasmic protein</fullName>
    </submittedName>
</protein>
<evidence type="ECO:0000313" key="4">
    <source>
        <dbReference type="Proteomes" id="UP000254651"/>
    </source>
</evidence>
<name>A0A378UKU8_BERDE</name>
<proteinExistence type="predicted"/>
<dbReference type="InterPro" id="IPR025711">
    <property type="entry name" value="PepSY"/>
</dbReference>
<accession>A0A378UKU8</accession>
<dbReference type="Proteomes" id="UP000254651">
    <property type="component" value="Unassembled WGS sequence"/>
</dbReference>
<keyword evidence="1" id="KW-0732">Signal</keyword>
<dbReference type="Pfam" id="PF13670">
    <property type="entry name" value="PepSY_2"/>
    <property type="match status" value="1"/>
</dbReference>
<feature type="signal peptide" evidence="1">
    <location>
        <begin position="1"/>
        <end position="22"/>
    </location>
</feature>
<evidence type="ECO:0000313" key="3">
    <source>
        <dbReference type="EMBL" id="STZ77323.1"/>
    </source>
</evidence>
<evidence type="ECO:0000256" key="1">
    <source>
        <dbReference type="SAM" id="SignalP"/>
    </source>
</evidence>
<gene>
    <name evidence="3" type="ORF">NCTC10295_02140</name>
</gene>
<dbReference type="AlphaFoldDB" id="A0A378UKU8"/>
<keyword evidence="4" id="KW-1185">Reference proteome</keyword>